<comment type="similarity">
    <text evidence="2">Belongs to the RRP1 family.</text>
</comment>
<evidence type="ECO:0000313" key="6">
    <source>
        <dbReference type="EMBL" id="KAK5693964.1"/>
    </source>
</evidence>
<evidence type="ECO:0000256" key="5">
    <source>
        <dbReference type="SAM" id="MobiDB-lite"/>
    </source>
</evidence>
<evidence type="ECO:0000313" key="7">
    <source>
        <dbReference type="Proteomes" id="UP001310594"/>
    </source>
</evidence>
<dbReference type="GO" id="GO:0006364">
    <property type="term" value="P:rRNA processing"/>
    <property type="evidence" value="ECO:0007669"/>
    <property type="project" value="UniProtKB-KW"/>
</dbReference>
<keyword evidence="4" id="KW-0539">Nucleus</keyword>
<keyword evidence="3" id="KW-0698">rRNA processing</keyword>
<evidence type="ECO:0000256" key="3">
    <source>
        <dbReference type="ARBA" id="ARBA00022552"/>
    </source>
</evidence>
<feature type="compositionally biased region" description="Acidic residues" evidence="5">
    <location>
        <begin position="235"/>
        <end position="253"/>
    </location>
</feature>
<name>A0AAN7VMT4_9PEZI</name>
<comment type="caution">
    <text evidence="6">The sequence shown here is derived from an EMBL/GenBank/DDBJ whole genome shotgun (WGS) entry which is preliminary data.</text>
</comment>
<comment type="subcellular location">
    <subcellularLocation>
        <location evidence="1">Nucleus</location>
    </subcellularLocation>
</comment>
<feature type="region of interest" description="Disordered" evidence="5">
    <location>
        <begin position="234"/>
        <end position="253"/>
    </location>
</feature>
<accession>A0AAN7VMT4</accession>
<dbReference type="EMBL" id="JAVRQU010000016">
    <property type="protein sequence ID" value="KAK5693964.1"/>
    <property type="molecule type" value="Genomic_DNA"/>
</dbReference>
<gene>
    <name evidence="6" type="ORF">LTR97_009582</name>
</gene>
<dbReference type="GO" id="GO:0005634">
    <property type="term" value="C:nucleus"/>
    <property type="evidence" value="ECO:0007669"/>
    <property type="project" value="UniProtKB-SubCell"/>
</dbReference>
<sequence>MAQQTNPFIKQLASSDRKLRTSALASLRSYLQSHSAPSSTPLTSLDLLKLWKALFYCLYMQDKPLHQQNLANDLADLTDVLSSNDEVVIAWLEAFWQTIAREWSGIDGLRMDKYLYLIRCYIRKGFEVCESKGWSNEEFLGRYFDVLKAVPLSARDTKIPDGLRYHVLDIYVDELEKVDGKHEAPIERVLEPVRSLGKNTVGKAVRRRAGECLADERLREWGVEIVDAKKKGTDDVVDEVEEEEEDAEFGGFD</sequence>
<evidence type="ECO:0000256" key="4">
    <source>
        <dbReference type="ARBA" id="ARBA00023242"/>
    </source>
</evidence>
<evidence type="ECO:0008006" key="8">
    <source>
        <dbReference type="Google" id="ProtNLM"/>
    </source>
</evidence>
<proteinExistence type="inferred from homology"/>
<dbReference type="Pfam" id="PF05997">
    <property type="entry name" value="Nop52"/>
    <property type="match status" value="1"/>
</dbReference>
<dbReference type="PANTHER" id="PTHR13026:SF0">
    <property type="entry name" value="RIBOSOMAL RNA PROCESSING 1B"/>
    <property type="match status" value="1"/>
</dbReference>
<evidence type="ECO:0000256" key="2">
    <source>
        <dbReference type="ARBA" id="ARBA00006374"/>
    </source>
</evidence>
<dbReference type="AlphaFoldDB" id="A0AAN7VMT4"/>
<dbReference type="InterPro" id="IPR010301">
    <property type="entry name" value="RRP1"/>
</dbReference>
<reference evidence="6" key="1">
    <citation type="submission" date="2023-08" db="EMBL/GenBank/DDBJ databases">
        <title>Black Yeasts Isolated from many extreme environments.</title>
        <authorList>
            <person name="Coleine C."/>
            <person name="Stajich J.E."/>
            <person name="Selbmann L."/>
        </authorList>
    </citation>
    <scope>NUCLEOTIDE SEQUENCE</scope>
    <source>
        <strain evidence="6">CCFEE 5810</strain>
    </source>
</reference>
<dbReference type="Proteomes" id="UP001310594">
    <property type="component" value="Unassembled WGS sequence"/>
</dbReference>
<organism evidence="6 7">
    <name type="scientific">Elasticomyces elasticus</name>
    <dbReference type="NCBI Taxonomy" id="574655"/>
    <lineage>
        <taxon>Eukaryota</taxon>
        <taxon>Fungi</taxon>
        <taxon>Dikarya</taxon>
        <taxon>Ascomycota</taxon>
        <taxon>Pezizomycotina</taxon>
        <taxon>Dothideomycetes</taxon>
        <taxon>Dothideomycetidae</taxon>
        <taxon>Mycosphaerellales</taxon>
        <taxon>Teratosphaeriaceae</taxon>
        <taxon>Elasticomyces</taxon>
    </lineage>
</organism>
<dbReference type="PANTHER" id="PTHR13026">
    <property type="entry name" value="NNP-1 PROTEIN NOVEL NUCLEAR PROTEIN 1 NOP52"/>
    <property type="match status" value="1"/>
</dbReference>
<evidence type="ECO:0000256" key="1">
    <source>
        <dbReference type="ARBA" id="ARBA00004123"/>
    </source>
</evidence>
<protein>
    <recommendedName>
        <fullName evidence="8">Ribosomal RNA-processing protein 1</fullName>
    </recommendedName>
</protein>
<dbReference type="GO" id="GO:0030688">
    <property type="term" value="C:preribosome, small subunit precursor"/>
    <property type="evidence" value="ECO:0007669"/>
    <property type="project" value="InterPro"/>
</dbReference>